<gene>
    <name evidence="1" type="ORF">RND81_08G055600</name>
</gene>
<proteinExistence type="predicted"/>
<dbReference type="PANTHER" id="PTHR37900:SF5">
    <property type="entry name" value="OS02G0159250 PROTEIN"/>
    <property type="match status" value="1"/>
</dbReference>
<accession>A0AAW1J3X0</accession>
<dbReference type="AlphaFoldDB" id="A0AAW1J3X0"/>
<dbReference type="Proteomes" id="UP001443914">
    <property type="component" value="Unassembled WGS sequence"/>
</dbReference>
<organism evidence="1 2">
    <name type="scientific">Saponaria officinalis</name>
    <name type="common">Common soapwort</name>
    <name type="synonym">Lychnis saponaria</name>
    <dbReference type="NCBI Taxonomy" id="3572"/>
    <lineage>
        <taxon>Eukaryota</taxon>
        <taxon>Viridiplantae</taxon>
        <taxon>Streptophyta</taxon>
        <taxon>Embryophyta</taxon>
        <taxon>Tracheophyta</taxon>
        <taxon>Spermatophyta</taxon>
        <taxon>Magnoliopsida</taxon>
        <taxon>eudicotyledons</taxon>
        <taxon>Gunneridae</taxon>
        <taxon>Pentapetalae</taxon>
        <taxon>Caryophyllales</taxon>
        <taxon>Caryophyllaceae</taxon>
        <taxon>Caryophylleae</taxon>
        <taxon>Saponaria</taxon>
    </lineage>
</organism>
<dbReference type="EMBL" id="JBDFQZ010000008">
    <property type="protein sequence ID" value="KAK9697713.1"/>
    <property type="molecule type" value="Genomic_DNA"/>
</dbReference>
<evidence type="ECO:0000313" key="2">
    <source>
        <dbReference type="Proteomes" id="UP001443914"/>
    </source>
</evidence>
<evidence type="ECO:0000313" key="1">
    <source>
        <dbReference type="EMBL" id="KAK9697713.1"/>
    </source>
</evidence>
<keyword evidence="2" id="KW-1185">Reference proteome</keyword>
<name>A0AAW1J3X0_SAPOF</name>
<protein>
    <submittedName>
        <fullName evidence="1">Uncharacterized protein</fullName>
    </submittedName>
</protein>
<dbReference type="PANTHER" id="PTHR37900">
    <property type="match status" value="1"/>
</dbReference>
<comment type="caution">
    <text evidence="1">The sequence shown here is derived from an EMBL/GenBank/DDBJ whole genome shotgun (WGS) entry which is preliminary data.</text>
</comment>
<sequence>MSIKPLIIRQMMRLVRSVVEQPTAMITTVLYYSNQLPQNAALERLVQHDLLLHQDNYFFIIIVNFLKCFV</sequence>
<reference evidence="1" key="1">
    <citation type="submission" date="2024-03" db="EMBL/GenBank/DDBJ databases">
        <title>WGS assembly of Saponaria officinalis var. Norfolk2.</title>
        <authorList>
            <person name="Jenkins J."/>
            <person name="Shu S."/>
            <person name="Grimwood J."/>
            <person name="Barry K."/>
            <person name="Goodstein D."/>
            <person name="Schmutz J."/>
            <person name="Leebens-Mack J."/>
            <person name="Osbourn A."/>
        </authorList>
    </citation>
    <scope>NUCLEOTIDE SEQUENCE [LARGE SCALE GENOMIC DNA]</scope>
    <source>
        <strain evidence="1">JIC</strain>
    </source>
</reference>